<evidence type="ECO:0000313" key="4">
    <source>
        <dbReference type="EnsemblMetazoa" id="G16481.1:cds"/>
    </source>
</evidence>
<feature type="compositionally biased region" description="Basic residues" evidence="1">
    <location>
        <begin position="132"/>
        <end position="141"/>
    </location>
</feature>
<keyword evidence="3" id="KW-0969">Cilium</keyword>
<accession>K1QPL7</accession>
<dbReference type="PROSITE" id="PS50021">
    <property type="entry name" value="CH"/>
    <property type="match status" value="1"/>
</dbReference>
<feature type="domain" description="Calponin-homology (CH)" evidence="2">
    <location>
        <begin position="16"/>
        <end position="121"/>
    </location>
</feature>
<gene>
    <name evidence="3" type="ORF">CGI_10019128</name>
</gene>
<dbReference type="EMBL" id="JH817473">
    <property type="protein sequence ID" value="EKC38892.1"/>
    <property type="molecule type" value="Genomic_DNA"/>
</dbReference>
<dbReference type="FunCoup" id="K1QPL7">
    <property type="interactions" value="42"/>
</dbReference>
<dbReference type="HOGENOM" id="CLU_069635_1_0_1"/>
<dbReference type="EnsemblMetazoa" id="G16481.1">
    <property type="protein sequence ID" value="G16481.1:cds"/>
    <property type="gene ID" value="G16481"/>
</dbReference>
<dbReference type="GO" id="GO:0051493">
    <property type="term" value="P:regulation of cytoskeleton organization"/>
    <property type="evidence" value="ECO:0007669"/>
    <property type="project" value="TreeGrafter"/>
</dbReference>
<keyword evidence="3" id="KW-0966">Cell projection</keyword>
<keyword evidence="3" id="KW-0282">Flagellum</keyword>
<dbReference type="InterPro" id="IPR010441">
    <property type="entry name" value="CH_2"/>
</dbReference>
<evidence type="ECO:0000313" key="3">
    <source>
        <dbReference type="EMBL" id="EKC38892.1"/>
    </source>
</evidence>
<protein>
    <submittedName>
        <fullName evidence="3">Sperm flagellar protein 1</fullName>
    </submittedName>
</protein>
<keyword evidence="5" id="KW-1185">Reference proteome</keyword>
<evidence type="ECO:0000259" key="2">
    <source>
        <dbReference type="PROSITE" id="PS50021"/>
    </source>
</evidence>
<dbReference type="InterPro" id="IPR001715">
    <property type="entry name" value="CH_dom"/>
</dbReference>
<dbReference type="AlphaFoldDB" id="K1QPL7"/>
<feature type="region of interest" description="Disordered" evidence="1">
    <location>
        <begin position="131"/>
        <end position="180"/>
    </location>
</feature>
<feature type="compositionally biased region" description="Basic and acidic residues" evidence="1">
    <location>
        <begin position="142"/>
        <end position="151"/>
    </location>
</feature>
<dbReference type="GO" id="GO:0008017">
    <property type="term" value="F:microtubule binding"/>
    <property type="evidence" value="ECO:0007669"/>
    <property type="project" value="TreeGrafter"/>
</dbReference>
<organism evidence="3">
    <name type="scientific">Magallana gigas</name>
    <name type="common">Pacific oyster</name>
    <name type="synonym">Crassostrea gigas</name>
    <dbReference type="NCBI Taxonomy" id="29159"/>
    <lineage>
        <taxon>Eukaryota</taxon>
        <taxon>Metazoa</taxon>
        <taxon>Spiralia</taxon>
        <taxon>Lophotrochozoa</taxon>
        <taxon>Mollusca</taxon>
        <taxon>Bivalvia</taxon>
        <taxon>Autobranchia</taxon>
        <taxon>Pteriomorphia</taxon>
        <taxon>Ostreida</taxon>
        <taxon>Ostreoidea</taxon>
        <taxon>Ostreidae</taxon>
        <taxon>Magallana</taxon>
    </lineage>
</organism>
<reference evidence="4" key="2">
    <citation type="submission" date="2022-08" db="UniProtKB">
        <authorList>
            <consortium name="EnsemblMetazoa"/>
        </authorList>
    </citation>
    <scope>IDENTIFICATION</scope>
    <source>
        <strain evidence="4">05x7-T-G4-1.051#20</strain>
    </source>
</reference>
<evidence type="ECO:0000313" key="5">
    <source>
        <dbReference type="Proteomes" id="UP000005408"/>
    </source>
</evidence>
<evidence type="ECO:0000256" key="1">
    <source>
        <dbReference type="SAM" id="MobiDB-lite"/>
    </source>
</evidence>
<dbReference type="InterPro" id="IPR052111">
    <property type="entry name" value="Spermatogenesis_Ciliary_MAP"/>
</dbReference>
<dbReference type="Proteomes" id="UP000005408">
    <property type="component" value="Unassembled WGS sequence"/>
</dbReference>
<dbReference type="PANTHER" id="PTHR12509:SF9">
    <property type="entry name" value="SPERM FLAGELLAR PROTEIN 1 ISOFORM X1"/>
    <property type="match status" value="1"/>
</dbReference>
<dbReference type="InterPro" id="IPR036872">
    <property type="entry name" value="CH_dom_sf"/>
</dbReference>
<dbReference type="EnsemblMetazoa" id="G16481.4">
    <property type="protein sequence ID" value="G16481.4:cds"/>
    <property type="gene ID" value="G16481"/>
</dbReference>
<dbReference type="FunFam" id="1.10.418.10:FF:000059">
    <property type="entry name" value="RIKEN cDNA 6430531B16 gene"/>
    <property type="match status" value="1"/>
</dbReference>
<proteinExistence type="predicted"/>
<dbReference type="Pfam" id="PF06294">
    <property type="entry name" value="CH_2"/>
    <property type="match status" value="1"/>
</dbReference>
<name>K1QPL7_MAGGI</name>
<dbReference type="OrthoDB" id="193300at2759"/>
<sequence>MDNYRSNGTSMAEFDDAELEELYNWVDSIPLTRPKKNIARDFSDGVLVAEIIQYKFPTLVELHNYSPASATDKKLLNWAVLNRKVLSKLNFSLSDEVIREVIAAKPGVIEKVLLMLRLKLERAEWELTKQPQHVKHKGKGGRRTESDKPEADQYMATPGRGHAGKIKSHSPTRGGNSMPNADYKEVVTLESLARPDYFPDQSRHKGPGASKIDGDNVSRLLFEEKVQESLSKDETIKILQAKINRMEHLIHLKDVRIDDLQNRVETMRPTGNLVRR</sequence>
<dbReference type="PANTHER" id="PTHR12509">
    <property type="entry name" value="SPERMATOGENESIS-ASSOCIATED 4-RELATED"/>
    <property type="match status" value="1"/>
</dbReference>
<dbReference type="SUPFAM" id="SSF47576">
    <property type="entry name" value="Calponin-homology domain, CH-domain"/>
    <property type="match status" value="1"/>
</dbReference>
<reference evidence="3" key="1">
    <citation type="journal article" date="2012" name="Nature">
        <title>The oyster genome reveals stress adaptation and complexity of shell formation.</title>
        <authorList>
            <person name="Zhang G."/>
            <person name="Fang X."/>
            <person name="Guo X."/>
            <person name="Li L."/>
            <person name="Luo R."/>
            <person name="Xu F."/>
            <person name="Yang P."/>
            <person name="Zhang L."/>
            <person name="Wang X."/>
            <person name="Qi H."/>
            <person name="Xiong Z."/>
            <person name="Que H."/>
            <person name="Xie Y."/>
            <person name="Holland P.W."/>
            <person name="Paps J."/>
            <person name="Zhu Y."/>
            <person name="Wu F."/>
            <person name="Chen Y."/>
            <person name="Wang J."/>
            <person name="Peng C."/>
            <person name="Meng J."/>
            <person name="Yang L."/>
            <person name="Liu J."/>
            <person name="Wen B."/>
            <person name="Zhang N."/>
            <person name="Huang Z."/>
            <person name="Zhu Q."/>
            <person name="Feng Y."/>
            <person name="Mount A."/>
            <person name="Hedgecock D."/>
            <person name="Xu Z."/>
            <person name="Liu Y."/>
            <person name="Domazet-Loso T."/>
            <person name="Du Y."/>
            <person name="Sun X."/>
            <person name="Zhang S."/>
            <person name="Liu B."/>
            <person name="Cheng P."/>
            <person name="Jiang X."/>
            <person name="Li J."/>
            <person name="Fan D."/>
            <person name="Wang W."/>
            <person name="Fu W."/>
            <person name="Wang T."/>
            <person name="Wang B."/>
            <person name="Zhang J."/>
            <person name="Peng Z."/>
            <person name="Li Y."/>
            <person name="Li N."/>
            <person name="Wang J."/>
            <person name="Chen M."/>
            <person name="He Y."/>
            <person name="Tan F."/>
            <person name="Song X."/>
            <person name="Zheng Q."/>
            <person name="Huang R."/>
            <person name="Yang H."/>
            <person name="Du X."/>
            <person name="Chen L."/>
            <person name="Yang M."/>
            <person name="Gaffney P.M."/>
            <person name="Wang S."/>
            <person name="Luo L."/>
            <person name="She Z."/>
            <person name="Ming Y."/>
            <person name="Huang W."/>
            <person name="Zhang S."/>
            <person name="Huang B."/>
            <person name="Zhang Y."/>
            <person name="Qu T."/>
            <person name="Ni P."/>
            <person name="Miao G."/>
            <person name="Wang J."/>
            <person name="Wang Q."/>
            <person name="Steinberg C.E."/>
            <person name="Wang H."/>
            <person name="Li N."/>
            <person name="Qian L."/>
            <person name="Zhang G."/>
            <person name="Li Y."/>
            <person name="Yang H."/>
            <person name="Liu X."/>
            <person name="Wang J."/>
            <person name="Yin Y."/>
            <person name="Wang J."/>
        </authorList>
    </citation>
    <scope>NUCLEOTIDE SEQUENCE [LARGE SCALE GENOMIC DNA]</scope>
    <source>
        <strain evidence="3">05x7-T-G4-1.051#20</strain>
    </source>
</reference>
<dbReference type="GO" id="GO:0005930">
    <property type="term" value="C:axoneme"/>
    <property type="evidence" value="ECO:0007669"/>
    <property type="project" value="TreeGrafter"/>
</dbReference>
<dbReference type="Gene3D" id="1.10.418.10">
    <property type="entry name" value="Calponin-like domain"/>
    <property type="match status" value="1"/>
</dbReference>